<comment type="caution">
    <text evidence="13">The sequence shown here is derived from an EMBL/GenBank/DDBJ whole genome shotgun (WGS) entry which is preliminary data.</text>
</comment>
<comment type="function">
    <text evidence="11">Catalyzes the reversible phosphorylation of UMP to UDP.</text>
</comment>
<feature type="binding site" evidence="11">
    <location>
        <position position="44"/>
    </location>
    <ligand>
        <name>UMP</name>
        <dbReference type="ChEBI" id="CHEBI:57865"/>
    </ligand>
</feature>
<keyword evidence="4 11" id="KW-0963">Cytoplasm</keyword>
<evidence type="ECO:0000256" key="6">
    <source>
        <dbReference type="ARBA" id="ARBA00022741"/>
    </source>
</evidence>
<evidence type="ECO:0000259" key="12">
    <source>
        <dbReference type="Pfam" id="PF00696"/>
    </source>
</evidence>
<dbReference type="PIRSF" id="PIRSF005650">
    <property type="entry name" value="Uridylate_kin"/>
    <property type="match status" value="1"/>
</dbReference>
<dbReference type="EMBL" id="VOTZ01000003">
    <property type="protein sequence ID" value="MCQ1537792.1"/>
    <property type="molecule type" value="Genomic_DNA"/>
</dbReference>
<organism evidence="13 14">
    <name type="scientific">Methanocalculus taiwanensis</name>
    <dbReference type="NCBI Taxonomy" id="106207"/>
    <lineage>
        <taxon>Archaea</taxon>
        <taxon>Methanobacteriati</taxon>
        <taxon>Methanobacteriota</taxon>
        <taxon>Stenosarchaea group</taxon>
        <taxon>Methanomicrobia</taxon>
        <taxon>Methanomicrobiales</taxon>
        <taxon>Methanocalculaceae</taxon>
        <taxon>Methanocalculus</taxon>
    </lineage>
</organism>
<feature type="domain" description="Aspartate/glutamate/uridylate kinase" evidence="12">
    <location>
        <begin position="2"/>
        <end position="202"/>
    </location>
</feature>
<dbReference type="Gene3D" id="3.40.1160.10">
    <property type="entry name" value="Acetylglutamate kinase-like"/>
    <property type="match status" value="1"/>
</dbReference>
<dbReference type="NCBIfam" id="TIGR02076">
    <property type="entry name" value="pyrH_arch"/>
    <property type="match status" value="1"/>
</dbReference>
<accession>A0ABD4TFP3</accession>
<keyword evidence="14" id="KW-1185">Reference proteome</keyword>
<evidence type="ECO:0000256" key="5">
    <source>
        <dbReference type="ARBA" id="ARBA00022679"/>
    </source>
</evidence>
<protein>
    <recommendedName>
        <fullName evidence="11">Uridylate kinase</fullName>
        <shortName evidence="11">UK</shortName>
        <ecNumber evidence="11">2.7.4.22</ecNumber>
    </recommendedName>
    <alternativeName>
        <fullName evidence="11">Uridine monophosphate kinase</fullName>
        <shortName evidence="11">UMP kinase</shortName>
        <shortName evidence="11">UMPK</shortName>
    </alternativeName>
</protein>
<comment type="similarity">
    <text evidence="3 11">Belongs to the UMP kinase family.</text>
</comment>
<dbReference type="PANTHER" id="PTHR42833:SF4">
    <property type="entry name" value="URIDYLATE KINASE PUMPKIN, CHLOROPLASTIC"/>
    <property type="match status" value="1"/>
</dbReference>
<keyword evidence="9 11" id="KW-0665">Pyrimidine biosynthesis</keyword>
<evidence type="ECO:0000256" key="1">
    <source>
        <dbReference type="ARBA" id="ARBA00004496"/>
    </source>
</evidence>
<keyword evidence="7 11" id="KW-0418">Kinase</keyword>
<feature type="binding site" evidence="11">
    <location>
        <position position="146"/>
    </location>
    <ligand>
        <name>ATP</name>
        <dbReference type="ChEBI" id="CHEBI:30616"/>
    </ligand>
</feature>
<dbReference type="Proteomes" id="UP001524383">
    <property type="component" value="Unassembled WGS sequence"/>
</dbReference>
<dbReference type="AlphaFoldDB" id="A0ABD4TFP3"/>
<reference evidence="13 14" key="1">
    <citation type="submission" date="2019-08" db="EMBL/GenBank/DDBJ databases">
        <authorList>
            <person name="Chen S.-C."/>
            <person name="Lai M.-C."/>
            <person name="You Y.-T."/>
        </authorList>
    </citation>
    <scope>NUCLEOTIDE SEQUENCE [LARGE SCALE GENOMIC DNA]</scope>
    <source>
        <strain evidence="13 14">P2F9704a</strain>
    </source>
</reference>
<dbReference type="PANTHER" id="PTHR42833">
    <property type="entry name" value="URIDYLATE KINASE"/>
    <property type="match status" value="1"/>
</dbReference>
<feature type="binding site" evidence="11">
    <location>
        <position position="140"/>
    </location>
    <ligand>
        <name>ATP</name>
        <dbReference type="ChEBI" id="CHEBI:30616"/>
    </ligand>
</feature>
<keyword evidence="5 11" id="KW-0808">Transferase</keyword>
<dbReference type="GO" id="GO:0033862">
    <property type="term" value="F:UMP kinase activity"/>
    <property type="evidence" value="ECO:0007669"/>
    <property type="project" value="UniProtKB-EC"/>
</dbReference>
<dbReference type="InterPro" id="IPR036393">
    <property type="entry name" value="AceGlu_kinase-like_sf"/>
</dbReference>
<feature type="binding site" evidence="11">
    <location>
        <begin position="10"/>
        <end position="11"/>
    </location>
    <ligand>
        <name>ATP</name>
        <dbReference type="ChEBI" id="CHEBI:30616"/>
    </ligand>
</feature>
<evidence type="ECO:0000256" key="7">
    <source>
        <dbReference type="ARBA" id="ARBA00022777"/>
    </source>
</evidence>
<dbReference type="Pfam" id="PF00696">
    <property type="entry name" value="AA_kinase"/>
    <property type="match status" value="1"/>
</dbReference>
<evidence type="ECO:0000256" key="8">
    <source>
        <dbReference type="ARBA" id="ARBA00022840"/>
    </source>
</evidence>
<comment type="pathway">
    <text evidence="2 11">Pyrimidine metabolism; CTP biosynthesis via de novo pathway; UDP from UMP (UMPK route): step 1/1.</text>
</comment>
<dbReference type="GO" id="GO:0044210">
    <property type="term" value="P:'de novo' CTP biosynthetic process"/>
    <property type="evidence" value="ECO:0007669"/>
    <property type="project" value="UniProtKB-UniRule"/>
</dbReference>
<dbReference type="GO" id="GO:0005737">
    <property type="term" value="C:cytoplasm"/>
    <property type="evidence" value="ECO:0007669"/>
    <property type="project" value="UniProtKB-SubCell"/>
</dbReference>
<dbReference type="GO" id="GO:0005524">
    <property type="term" value="F:ATP binding"/>
    <property type="evidence" value="ECO:0007669"/>
    <property type="project" value="UniProtKB-KW"/>
</dbReference>
<keyword evidence="6 11" id="KW-0547">Nucleotide-binding</keyword>
<evidence type="ECO:0000256" key="11">
    <source>
        <dbReference type="HAMAP-Rule" id="MF_01220"/>
    </source>
</evidence>
<feature type="binding site" evidence="11">
    <location>
        <begin position="114"/>
        <end position="120"/>
    </location>
    <ligand>
        <name>UMP</name>
        <dbReference type="ChEBI" id="CHEBI:57865"/>
    </ligand>
</feature>
<dbReference type="CDD" id="cd04253">
    <property type="entry name" value="AAK_UMPK-PyrH-Pf"/>
    <property type="match status" value="1"/>
</dbReference>
<evidence type="ECO:0000256" key="9">
    <source>
        <dbReference type="ARBA" id="ARBA00022975"/>
    </source>
</evidence>
<evidence type="ECO:0000256" key="10">
    <source>
        <dbReference type="ARBA" id="ARBA00047767"/>
    </source>
</evidence>
<proteinExistence type="inferred from homology"/>
<comment type="subunit">
    <text evidence="11">Homohexamer.</text>
</comment>
<dbReference type="InterPro" id="IPR001048">
    <property type="entry name" value="Asp/Glu/Uridylate_kinase"/>
</dbReference>
<keyword evidence="8 11" id="KW-0067">ATP-binding</keyword>
<comment type="activity regulation">
    <text evidence="11">Inhibited by UTP.</text>
</comment>
<evidence type="ECO:0000256" key="3">
    <source>
        <dbReference type="ARBA" id="ARBA00007614"/>
    </source>
</evidence>
<dbReference type="InterPro" id="IPR011818">
    <property type="entry name" value="Uridylate_kinase_arch/spir"/>
</dbReference>
<dbReference type="SUPFAM" id="SSF53633">
    <property type="entry name" value="Carbamate kinase-like"/>
    <property type="match status" value="1"/>
</dbReference>
<comment type="catalytic activity">
    <reaction evidence="10 11">
        <text>UMP + ATP = UDP + ADP</text>
        <dbReference type="Rhea" id="RHEA:24400"/>
        <dbReference type="ChEBI" id="CHEBI:30616"/>
        <dbReference type="ChEBI" id="CHEBI:57865"/>
        <dbReference type="ChEBI" id="CHEBI:58223"/>
        <dbReference type="ChEBI" id="CHEBI:456216"/>
        <dbReference type="EC" id="2.7.4.22"/>
    </reaction>
</comment>
<evidence type="ECO:0000313" key="14">
    <source>
        <dbReference type="Proteomes" id="UP001524383"/>
    </source>
</evidence>
<comment type="subcellular location">
    <subcellularLocation>
        <location evidence="1 11">Cytoplasm</location>
    </subcellularLocation>
</comment>
<feature type="binding site" evidence="11">
    <location>
        <position position="149"/>
    </location>
    <ligand>
        <name>ATP</name>
        <dbReference type="ChEBI" id="CHEBI:30616"/>
    </ligand>
</feature>
<sequence>MKKVVISVGGSVLVPTLESHNLDAWVAALREIQQDYSVFCVCGGGGEARRYISVCRSLGIDEGTADELGIMVTRMNAFLLIAALGDAAYPTVPATYREAKQAALHGRIVVMGGVTPGQTTDAVSAVLAEEVGADLLINATAVDAIYSSDPRKDASAERFSMITPADLIQIIMRERMGAGSNMIVDLVAAKIVERSGIPFIVMDGRKPGDIVTALKVGTFNGTLVAEKPDSVLPL</sequence>
<gene>
    <name evidence="11 13" type="primary">pyrH</name>
    <name evidence="13" type="ORF">FTO68_02145</name>
</gene>
<evidence type="ECO:0000313" key="13">
    <source>
        <dbReference type="EMBL" id="MCQ1537792.1"/>
    </source>
</evidence>
<dbReference type="InterPro" id="IPR011817">
    <property type="entry name" value="Uridylate_kinase"/>
</dbReference>
<evidence type="ECO:0000256" key="2">
    <source>
        <dbReference type="ARBA" id="ARBA00004791"/>
    </source>
</evidence>
<comment type="caution">
    <text evidence="11">Lacks conserved residue(s) required for the propagation of feature annotation.</text>
</comment>
<dbReference type="EC" id="2.7.4.22" evidence="11"/>
<feature type="binding site" evidence="11">
    <location>
        <position position="66"/>
    </location>
    <ligand>
        <name>UMP</name>
        <dbReference type="ChEBI" id="CHEBI:57865"/>
    </ligand>
</feature>
<feature type="binding site" evidence="11">
    <location>
        <position position="49"/>
    </location>
    <ligand>
        <name>ATP</name>
        <dbReference type="ChEBI" id="CHEBI:30616"/>
    </ligand>
</feature>
<feature type="binding site" evidence="11">
    <location>
        <position position="45"/>
    </location>
    <ligand>
        <name>ATP</name>
        <dbReference type="ChEBI" id="CHEBI:30616"/>
    </ligand>
</feature>
<dbReference type="HAMAP" id="MF_01220_A">
    <property type="entry name" value="PyrH_A"/>
    <property type="match status" value="1"/>
</dbReference>
<evidence type="ECO:0000256" key="4">
    <source>
        <dbReference type="ARBA" id="ARBA00022490"/>
    </source>
</evidence>
<dbReference type="RefSeq" id="WP_255331714.1">
    <property type="nucleotide sequence ID" value="NZ_VOTZ01000003.1"/>
</dbReference>
<name>A0ABD4TFP3_9EURY</name>